<evidence type="ECO:0000256" key="5">
    <source>
        <dbReference type="ARBA" id="ARBA00022801"/>
    </source>
</evidence>
<dbReference type="SFLD" id="SFLDS00003">
    <property type="entry name" value="Haloacid_Dehalogenase"/>
    <property type="match status" value="1"/>
</dbReference>
<evidence type="ECO:0000256" key="2">
    <source>
        <dbReference type="ARBA" id="ARBA00005893"/>
    </source>
</evidence>
<protein>
    <submittedName>
        <fullName evidence="8">3-deoxy-D-manno-octulosonate 8-phosphate phosphatase (KDO 8-P phosphatase)</fullName>
    </submittedName>
</protein>
<feature type="binding site" evidence="7">
    <location>
        <position position="18"/>
    </location>
    <ligand>
        <name>Mg(2+)</name>
        <dbReference type="ChEBI" id="CHEBI:18420"/>
    </ligand>
</feature>
<dbReference type="PANTHER" id="PTHR21485:SF3">
    <property type="entry name" value="N-ACYLNEURAMINATE CYTIDYLYLTRANSFERASE"/>
    <property type="match status" value="1"/>
</dbReference>
<sequence length="175" mass="19305">MEKSYKEYLNDITTFIFDVDGVFTDGSLLVTSEGELLRKMNVKDGYALKVALKKGYNVCIITGGTNEGVRTRLCALGVTDIYMGAHYKMDALEEYMDIYHIDAENVLFMGDDIPDIPPMQAVAIAACPQNAVAEVKSISQYISHINGGHGCVRDVIEQVLKVRGDWTSHFSAAND</sequence>
<dbReference type="Proteomes" id="UP000184314">
    <property type="component" value="Unassembled WGS sequence"/>
</dbReference>
<comment type="similarity">
    <text evidence="2">Belongs to the KdsC family.</text>
</comment>
<dbReference type="GO" id="GO:0016788">
    <property type="term" value="F:hydrolase activity, acting on ester bonds"/>
    <property type="evidence" value="ECO:0007669"/>
    <property type="project" value="InterPro"/>
</dbReference>
<dbReference type="AlphaFoldDB" id="A0A1M6PZT3"/>
<dbReference type="OrthoDB" id="9805604at2"/>
<evidence type="ECO:0000313" key="9">
    <source>
        <dbReference type="Proteomes" id="UP000184314"/>
    </source>
</evidence>
<dbReference type="FunFam" id="3.40.50.1000:FF:000029">
    <property type="entry name" value="3-deoxy-D-manno-octulosonate 8-phosphate phosphatase KdsC"/>
    <property type="match status" value="1"/>
</dbReference>
<dbReference type="InterPro" id="IPR050793">
    <property type="entry name" value="CMP-NeuNAc_synthase"/>
</dbReference>
<keyword evidence="5" id="KW-0378">Hydrolase</keyword>
<dbReference type="GO" id="GO:0008781">
    <property type="term" value="F:N-acylneuraminate cytidylyltransferase activity"/>
    <property type="evidence" value="ECO:0007669"/>
    <property type="project" value="TreeGrafter"/>
</dbReference>
<dbReference type="InterPro" id="IPR023214">
    <property type="entry name" value="HAD_sf"/>
</dbReference>
<dbReference type="SFLD" id="SFLDG01138">
    <property type="entry name" value="C1.6.2:_Deoxy-d-mannose-octulo"/>
    <property type="match status" value="1"/>
</dbReference>
<dbReference type="EMBL" id="FQZX01000002">
    <property type="protein sequence ID" value="SHK13459.1"/>
    <property type="molecule type" value="Genomic_DNA"/>
</dbReference>
<dbReference type="InterPro" id="IPR036412">
    <property type="entry name" value="HAD-like_sf"/>
</dbReference>
<dbReference type="NCBIfam" id="TIGR01670">
    <property type="entry name" value="KdsC-phosphatas"/>
    <property type="match status" value="1"/>
</dbReference>
<accession>A0A1M6PZT3</accession>
<gene>
    <name evidence="8" type="ORF">SAMN04488007_2123</name>
</gene>
<feature type="binding site" evidence="7">
    <location>
        <position position="111"/>
    </location>
    <ligand>
        <name>Mg(2+)</name>
        <dbReference type="ChEBI" id="CHEBI:18420"/>
    </ligand>
</feature>
<evidence type="ECO:0000256" key="3">
    <source>
        <dbReference type="ARBA" id="ARBA00011881"/>
    </source>
</evidence>
<evidence type="ECO:0000256" key="7">
    <source>
        <dbReference type="PIRSR" id="PIRSR006118-2"/>
    </source>
</evidence>
<evidence type="ECO:0000256" key="4">
    <source>
        <dbReference type="ARBA" id="ARBA00022723"/>
    </source>
</evidence>
<name>A0A1M6PZT3_9FLAO</name>
<dbReference type="Gene3D" id="3.40.50.1000">
    <property type="entry name" value="HAD superfamily/HAD-like"/>
    <property type="match status" value="1"/>
</dbReference>
<dbReference type="STRING" id="228958.SAMN04488007_2123"/>
<comment type="subunit">
    <text evidence="3">Homotetramer.</text>
</comment>
<dbReference type="PANTHER" id="PTHR21485">
    <property type="entry name" value="HAD SUPERFAMILY MEMBERS CMAS AND KDSC"/>
    <property type="match status" value="1"/>
</dbReference>
<evidence type="ECO:0000313" key="8">
    <source>
        <dbReference type="EMBL" id="SHK13459.1"/>
    </source>
</evidence>
<dbReference type="PIRSF" id="PIRSF006118">
    <property type="entry name" value="KDO8-P_Ptase"/>
    <property type="match status" value="1"/>
</dbReference>
<dbReference type="RefSeq" id="WP_073243953.1">
    <property type="nucleotide sequence ID" value="NZ_FQZX01000002.1"/>
</dbReference>
<evidence type="ECO:0000256" key="1">
    <source>
        <dbReference type="ARBA" id="ARBA00001946"/>
    </source>
</evidence>
<proteinExistence type="inferred from homology"/>
<comment type="cofactor">
    <cofactor evidence="1 7">
        <name>Mg(2+)</name>
        <dbReference type="ChEBI" id="CHEBI:18420"/>
    </cofactor>
</comment>
<dbReference type="InterPro" id="IPR010023">
    <property type="entry name" value="KdsC_fam"/>
</dbReference>
<dbReference type="SFLD" id="SFLDG01136">
    <property type="entry name" value="C1.6:_Phosphoserine_Phosphatas"/>
    <property type="match status" value="1"/>
</dbReference>
<dbReference type="GO" id="GO:0046872">
    <property type="term" value="F:metal ion binding"/>
    <property type="evidence" value="ECO:0007669"/>
    <property type="project" value="UniProtKB-KW"/>
</dbReference>
<keyword evidence="6 7" id="KW-0460">Magnesium</keyword>
<dbReference type="Pfam" id="PF08282">
    <property type="entry name" value="Hydrolase_3"/>
    <property type="match status" value="1"/>
</dbReference>
<evidence type="ECO:0000256" key="6">
    <source>
        <dbReference type="ARBA" id="ARBA00022842"/>
    </source>
</evidence>
<organism evidence="8 9">
    <name type="scientific">Maribacter aquivivus</name>
    <dbReference type="NCBI Taxonomy" id="228958"/>
    <lineage>
        <taxon>Bacteria</taxon>
        <taxon>Pseudomonadati</taxon>
        <taxon>Bacteroidota</taxon>
        <taxon>Flavobacteriia</taxon>
        <taxon>Flavobacteriales</taxon>
        <taxon>Flavobacteriaceae</taxon>
        <taxon>Maribacter</taxon>
    </lineage>
</organism>
<keyword evidence="4 7" id="KW-0479">Metal-binding</keyword>
<dbReference type="SUPFAM" id="SSF56784">
    <property type="entry name" value="HAD-like"/>
    <property type="match status" value="1"/>
</dbReference>
<dbReference type="CDD" id="cd01630">
    <property type="entry name" value="HAD_KDO-like"/>
    <property type="match status" value="1"/>
</dbReference>
<feature type="binding site" evidence="7">
    <location>
        <position position="20"/>
    </location>
    <ligand>
        <name>substrate</name>
    </ligand>
</feature>
<keyword evidence="9" id="KW-1185">Reference proteome</keyword>
<reference evidence="9" key="1">
    <citation type="submission" date="2016-11" db="EMBL/GenBank/DDBJ databases">
        <authorList>
            <person name="Varghese N."/>
            <person name="Submissions S."/>
        </authorList>
    </citation>
    <scope>NUCLEOTIDE SEQUENCE [LARGE SCALE GENOMIC DNA]</scope>
    <source>
        <strain evidence="9">DSM 16478</strain>
    </source>
</reference>